<dbReference type="CDD" id="cd22157">
    <property type="entry name" value="F-box_AtFBW1-like"/>
    <property type="match status" value="1"/>
</dbReference>
<dbReference type="PANTHER" id="PTHR31672:SF13">
    <property type="entry name" value="F-BOX PROTEIN CPR30-LIKE"/>
    <property type="match status" value="1"/>
</dbReference>
<dbReference type="InterPro" id="IPR050796">
    <property type="entry name" value="SCF_F-box_component"/>
</dbReference>
<name>A0A6D2I7B6_9BRAS</name>
<evidence type="ECO:0000313" key="2">
    <source>
        <dbReference type="EMBL" id="CAA7024023.1"/>
    </source>
</evidence>
<accession>A0A6D2I7B6</accession>
<dbReference type="NCBIfam" id="TIGR01640">
    <property type="entry name" value="F_box_assoc_1"/>
    <property type="match status" value="1"/>
</dbReference>
<proteinExistence type="predicted"/>
<keyword evidence="3" id="KW-1185">Reference proteome</keyword>
<dbReference type="Pfam" id="PF07734">
    <property type="entry name" value="FBA_1"/>
    <property type="match status" value="1"/>
</dbReference>
<dbReference type="PANTHER" id="PTHR31672">
    <property type="entry name" value="BNACNNG10540D PROTEIN"/>
    <property type="match status" value="1"/>
</dbReference>
<evidence type="ECO:0000259" key="1">
    <source>
        <dbReference type="SMART" id="SM00256"/>
    </source>
</evidence>
<evidence type="ECO:0000313" key="3">
    <source>
        <dbReference type="Proteomes" id="UP000467841"/>
    </source>
</evidence>
<comment type="caution">
    <text evidence="2">The sequence shown here is derived from an EMBL/GenBank/DDBJ whole genome shotgun (WGS) entry which is preliminary data.</text>
</comment>
<protein>
    <recommendedName>
        <fullName evidence="1">F-box domain-containing protein</fullName>
    </recommendedName>
</protein>
<dbReference type="InterPro" id="IPR001810">
    <property type="entry name" value="F-box_dom"/>
</dbReference>
<dbReference type="AlphaFoldDB" id="A0A6D2I7B6"/>
<dbReference type="Proteomes" id="UP000467841">
    <property type="component" value="Unassembled WGS sequence"/>
</dbReference>
<gene>
    <name evidence="2" type="ORF">MERR_LOCUS11258</name>
</gene>
<dbReference type="OrthoDB" id="1024184at2759"/>
<feature type="domain" description="F-box" evidence="1">
    <location>
        <begin position="7"/>
        <end position="47"/>
    </location>
</feature>
<dbReference type="Pfam" id="PF00646">
    <property type="entry name" value="F-box"/>
    <property type="match status" value="1"/>
</dbReference>
<dbReference type="SMART" id="SM00256">
    <property type="entry name" value="FBOX"/>
    <property type="match status" value="1"/>
</dbReference>
<dbReference type="SUPFAM" id="SSF81383">
    <property type="entry name" value="F-box domain"/>
    <property type="match status" value="1"/>
</dbReference>
<dbReference type="InterPro" id="IPR017451">
    <property type="entry name" value="F-box-assoc_interact_dom"/>
</dbReference>
<sequence length="384" mass="43986">MAKMSNISRDLVEEILSRVPATSLRKFRSTCKMWNSISKDGTFTKNHLAQSAEAGEGEILAIVLNNSSLHLMSVNLNYSDPSITPRGNLTSLNDSEKQIEVTQVYHCEGLLLCVTEDYTKLVVWNPYSGQTRWISVEPNSVDHSKFWYAHALGYDKSTQKILRFAHPPSERCVHEIYHVNSDSWRVLDDVTPDWNLDLEYDKYALSLKGNAYCFAQDKEAGGNVPGFLLCFDFTTERFAPRLSLPFESYHKDAVTLSTVREEQLAVLFQNLDTYEMDVWVTTKIEPNAASWSKFLSVDMSPLTWFQFFSGGSFITDEEKRAVIVFDEDHNYPETSFNTVYFIGENGYFRDVDFRKVTRGRNVFPHAFSYVPSSAEISTNENQIY</sequence>
<dbReference type="EMBL" id="CACVBM020000854">
    <property type="protein sequence ID" value="CAA7024023.1"/>
    <property type="molecule type" value="Genomic_DNA"/>
</dbReference>
<organism evidence="2 3">
    <name type="scientific">Microthlaspi erraticum</name>
    <dbReference type="NCBI Taxonomy" id="1685480"/>
    <lineage>
        <taxon>Eukaryota</taxon>
        <taxon>Viridiplantae</taxon>
        <taxon>Streptophyta</taxon>
        <taxon>Embryophyta</taxon>
        <taxon>Tracheophyta</taxon>
        <taxon>Spermatophyta</taxon>
        <taxon>Magnoliopsida</taxon>
        <taxon>eudicotyledons</taxon>
        <taxon>Gunneridae</taxon>
        <taxon>Pentapetalae</taxon>
        <taxon>rosids</taxon>
        <taxon>malvids</taxon>
        <taxon>Brassicales</taxon>
        <taxon>Brassicaceae</taxon>
        <taxon>Coluteocarpeae</taxon>
        <taxon>Microthlaspi</taxon>
    </lineage>
</organism>
<dbReference type="InterPro" id="IPR006527">
    <property type="entry name" value="F-box-assoc_dom_typ1"/>
</dbReference>
<reference evidence="2" key="1">
    <citation type="submission" date="2020-01" db="EMBL/GenBank/DDBJ databases">
        <authorList>
            <person name="Mishra B."/>
        </authorList>
    </citation>
    <scope>NUCLEOTIDE SEQUENCE [LARGE SCALE GENOMIC DNA]</scope>
</reference>
<dbReference type="InterPro" id="IPR036047">
    <property type="entry name" value="F-box-like_dom_sf"/>
</dbReference>